<dbReference type="Proteomes" id="UP000092462">
    <property type="component" value="Unassembled WGS sequence"/>
</dbReference>
<reference evidence="2" key="1">
    <citation type="submission" date="2022-08" db="UniProtKB">
        <authorList>
            <consortium name="EnsemblMetazoa"/>
        </authorList>
    </citation>
    <scope>IDENTIFICATION</scope>
    <source>
        <strain evidence="2">Israel</strain>
    </source>
</reference>
<proteinExistence type="predicted"/>
<evidence type="ECO:0000313" key="3">
    <source>
        <dbReference type="Proteomes" id="UP000092462"/>
    </source>
</evidence>
<feature type="compositionally biased region" description="Low complexity" evidence="1">
    <location>
        <begin position="40"/>
        <end position="72"/>
    </location>
</feature>
<dbReference type="VEuPathDB" id="VectorBase:PPAPM1_006551"/>
<feature type="compositionally biased region" description="Acidic residues" evidence="1">
    <location>
        <begin position="142"/>
        <end position="166"/>
    </location>
</feature>
<dbReference type="EMBL" id="AJVK01029133">
    <property type="status" value="NOT_ANNOTATED_CDS"/>
    <property type="molecule type" value="Genomic_DNA"/>
</dbReference>
<organism evidence="2 3">
    <name type="scientific">Phlebotomus papatasi</name>
    <name type="common">Sandfly</name>
    <dbReference type="NCBI Taxonomy" id="29031"/>
    <lineage>
        <taxon>Eukaryota</taxon>
        <taxon>Metazoa</taxon>
        <taxon>Ecdysozoa</taxon>
        <taxon>Arthropoda</taxon>
        <taxon>Hexapoda</taxon>
        <taxon>Insecta</taxon>
        <taxon>Pterygota</taxon>
        <taxon>Neoptera</taxon>
        <taxon>Endopterygota</taxon>
        <taxon>Diptera</taxon>
        <taxon>Nematocera</taxon>
        <taxon>Psychodoidea</taxon>
        <taxon>Psychodidae</taxon>
        <taxon>Phlebotomus</taxon>
        <taxon>Phlebotomus</taxon>
    </lineage>
</organism>
<dbReference type="InterPro" id="IPR028265">
    <property type="entry name" value="TTDN1/SICKLE"/>
</dbReference>
<dbReference type="Pfam" id="PF15502">
    <property type="entry name" value="MPLKIP"/>
    <property type="match status" value="1"/>
</dbReference>
<feature type="region of interest" description="Disordered" evidence="1">
    <location>
        <begin position="1"/>
        <end position="175"/>
    </location>
</feature>
<dbReference type="VEuPathDB" id="VectorBase:PPAI004698"/>
<dbReference type="AlphaFoldDB" id="A0A1B0DAJ3"/>
<evidence type="ECO:0000313" key="2">
    <source>
        <dbReference type="EnsemblMetazoa" id="PPAI004698-PA"/>
    </source>
</evidence>
<dbReference type="EnsemblMetazoa" id="PPAI004698-RA">
    <property type="protein sequence ID" value="PPAI004698-PA"/>
    <property type="gene ID" value="PPAI004698"/>
</dbReference>
<accession>A0A1B0DAJ3</accession>
<feature type="compositionally biased region" description="Polar residues" evidence="1">
    <location>
        <begin position="15"/>
        <end position="33"/>
    </location>
</feature>
<protein>
    <submittedName>
        <fullName evidence="2">Uncharacterized protein</fullName>
    </submittedName>
</protein>
<name>A0A1B0DAJ3_PHLPP</name>
<feature type="compositionally biased region" description="Basic and acidic residues" evidence="1">
    <location>
        <begin position="110"/>
        <end position="121"/>
    </location>
</feature>
<evidence type="ECO:0000256" key="1">
    <source>
        <dbReference type="SAM" id="MobiDB-lite"/>
    </source>
</evidence>
<keyword evidence="3" id="KW-1185">Reference proteome</keyword>
<sequence length="175" mass="20103">MNRSFYFDNNRRSQGDNGQSNRKSFSPYNSPNQGQGGSDQGFRGFQGRNRFRQSFPQNPYSKSYSPNSPQNNFKGRNSQKFSSRRDNSIEQYFHPSMLEDPWAGLLGNLEKQKQEAENDEKTLEEDSLTGKLSQGEERQSDDTEDAQESQESESLEEGAENAENDENFEKISEEK</sequence>